<dbReference type="PANTHER" id="PTHR31614:SF24">
    <property type="entry name" value="OLEE1-LIKE PROTEIN"/>
    <property type="match status" value="1"/>
</dbReference>
<dbReference type="Proteomes" id="UP001604277">
    <property type="component" value="Unassembled WGS sequence"/>
</dbReference>
<dbReference type="Pfam" id="PF01190">
    <property type="entry name" value="Pollen_Ole_e_1"/>
    <property type="match status" value="1"/>
</dbReference>
<sequence>MARLTQFSILFAGALLFLSIPGTVDSYASTRASPGKESFYVEGQVYCDTCRAQFINKLTVFMPGAGVKLQCRGEGEGNITYTVAGSTNEKGVYRLLVEGDHEDEFCEIKLVSSTIKDCDEIPNEGWAKQSSRITLTVNNGIHGDVRIANPLGFFKKEALPECIELFKELDILPPDL</sequence>
<dbReference type="PANTHER" id="PTHR31614">
    <property type="entry name" value="PROTEIN DOWNSTREAM OF FLC-RELATED"/>
    <property type="match status" value="1"/>
</dbReference>
<comment type="caution">
    <text evidence="4">The sequence shown here is derived from an EMBL/GenBank/DDBJ whole genome shotgun (WGS) entry which is preliminary data.</text>
</comment>
<protein>
    <submittedName>
        <fullName evidence="4">Pollen Ole e 1 allergen and extensin family protein</fullName>
    </submittedName>
</protein>
<evidence type="ECO:0000256" key="2">
    <source>
        <dbReference type="ARBA" id="ARBA00023157"/>
    </source>
</evidence>
<reference evidence="4" key="2">
    <citation type="submission" date="2024-07" db="EMBL/GenBank/DDBJ databases">
        <title>Two chromosome-level genome assemblies of Korean endemic species Abeliophyllum distichum and Forsythia ovata (Oleaceae).</title>
        <authorList>
            <person name="Mun J.H."/>
        </authorList>
    </citation>
    <scope>NUCLEOTIDE SEQUENCE</scope>
    <source>
        <strain evidence="4">KNKB202402200001</strain>
        <tissue evidence="4">Leaf</tissue>
    </source>
</reference>
<accession>A0ABD1R8H5</accession>
<proteinExistence type="inferred from homology"/>
<keyword evidence="6" id="KW-1185">Reference proteome</keyword>
<reference evidence="6" key="1">
    <citation type="submission" date="2024-07" db="EMBL/GenBank/DDBJ databases">
        <title>Two chromosome-level genome assemblies of Korean endemic species Abeliophyllum distichum and Forsythia ovata (Oleaceae).</title>
        <authorList>
            <person name="Jang H."/>
        </authorList>
    </citation>
    <scope>NUCLEOTIDE SEQUENCE [LARGE SCALE GENOMIC DNA]</scope>
</reference>
<dbReference type="InterPro" id="IPR006040">
    <property type="entry name" value="Allergen_Ole_e_I_CS"/>
</dbReference>
<keyword evidence="2" id="KW-1015">Disulfide bond</keyword>
<dbReference type="AlphaFoldDB" id="A0ABD1R8H5"/>
<dbReference type="EMBL" id="JBFOLJ010000013">
    <property type="protein sequence ID" value="KAL2484287.1"/>
    <property type="molecule type" value="Genomic_DNA"/>
</dbReference>
<keyword evidence="3" id="KW-0732">Signal</keyword>
<evidence type="ECO:0000256" key="3">
    <source>
        <dbReference type="SAM" id="SignalP"/>
    </source>
</evidence>
<name>A0ABD1R8H5_9LAMI</name>
<dbReference type="InterPro" id="IPR006041">
    <property type="entry name" value="Pollen_Ole_e1_allergen"/>
</dbReference>
<evidence type="ECO:0000313" key="6">
    <source>
        <dbReference type="Proteomes" id="UP001604277"/>
    </source>
</evidence>
<feature type="signal peptide" evidence="3">
    <location>
        <begin position="1"/>
        <end position="26"/>
    </location>
</feature>
<dbReference type="PROSITE" id="PS00925">
    <property type="entry name" value="OLEEI"/>
    <property type="match status" value="1"/>
</dbReference>
<feature type="chain" id="PRO_5044723479" evidence="3">
    <location>
        <begin position="27"/>
        <end position="176"/>
    </location>
</feature>
<gene>
    <name evidence="4" type="ORF">Fot_45532</name>
    <name evidence="5" type="ORF">Fot_45731</name>
</gene>
<evidence type="ECO:0000313" key="5">
    <source>
        <dbReference type="EMBL" id="KAL2484287.1"/>
    </source>
</evidence>
<evidence type="ECO:0000313" key="4">
    <source>
        <dbReference type="EMBL" id="KAL2484088.1"/>
    </source>
</evidence>
<comment type="similarity">
    <text evidence="1">Belongs to the Ole e I family.</text>
</comment>
<organism evidence="4 6">
    <name type="scientific">Forsythia ovata</name>
    <dbReference type="NCBI Taxonomy" id="205694"/>
    <lineage>
        <taxon>Eukaryota</taxon>
        <taxon>Viridiplantae</taxon>
        <taxon>Streptophyta</taxon>
        <taxon>Embryophyta</taxon>
        <taxon>Tracheophyta</taxon>
        <taxon>Spermatophyta</taxon>
        <taxon>Magnoliopsida</taxon>
        <taxon>eudicotyledons</taxon>
        <taxon>Gunneridae</taxon>
        <taxon>Pentapetalae</taxon>
        <taxon>asterids</taxon>
        <taxon>lamiids</taxon>
        <taxon>Lamiales</taxon>
        <taxon>Oleaceae</taxon>
        <taxon>Forsythieae</taxon>
        <taxon>Forsythia</taxon>
    </lineage>
</organism>
<dbReference type="EMBL" id="JBFOLJ010000013">
    <property type="protein sequence ID" value="KAL2484088.1"/>
    <property type="molecule type" value="Genomic_DNA"/>
</dbReference>
<evidence type="ECO:0000256" key="1">
    <source>
        <dbReference type="ARBA" id="ARBA00010049"/>
    </source>
</evidence>